<evidence type="ECO:0008006" key="3">
    <source>
        <dbReference type="Google" id="ProtNLM"/>
    </source>
</evidence>
<keyword evidence="2" id="KW-1185">Reference proteome</keyword>
<gene>
    <name evidence="1" type="ORF">V1264_001403</name>
</gene>
<organism evidence="1 2">
    <name type="scientific">Littorina saxatilis</name>
    <dbReference type="NCBI Taxonomy" id="31220"/>
    <lineage>
        <taxon>Eukaryota</taxon>
        <taxon>Metazoa</taxon>
        <taxon>Spiralia</taxon>
        <taxon>Lophotrochozoa</taxon>
        <taxon>Mollusca</taxon>
        <taxon>Gastropoda</taxon>
        <taxon>Caenogastropoda</taxon>
        <taxon>Littorinimorpha</taxon>
        <taxon>Littorinoidea</taxon>
        <taxon>Littorinidae</taxon>
        <taxon>Littorina</taxon>
    </lineage>
</organism>
<dbReference type="Proteomes" id="UP001374579">
    <property type="component" value="Unassembled WGS sequence"/>
</dbReference>
<evidence type="ECO:0000313" key="2">
    <source>
        <dbReference type="Proteomes" id="UP001374579"/>
    </source>
</evidence>
<protein>
    <recommendedName>
        <fullName evidence="3">Reverse transcriptase domain-containing protein</fullName>
    </recommendedName>
</protein>
<proteinExistence type="predicted"/>
<accession>A0AAN9GNS6</accession>
<reference evidence="1 2" key="1">
    <citation type="submission" date="2024-02" db="EMBL/GenBank/DDBJ databases">
        <title>Chromosome-scale genome assembly of the rough periwinkle Littorina saxatilis.</title>
        <authorList>
            <person name="De Jode A."/>
            <person name="Faria R."/>
            <person name="Formenti G."/>
            <person name="Sims Y."/>
            <person name="Smith T.P."/>
            <person name="Tracey A."/>
            <person name="Wood J.M.D."/>
            <person name="Zagrodzka Z.B."/>
            <person name="Johannesson K."/>
            <person name="Butlin R.K."/>
            <person name="Leder E.H."/>
        </authorList>
    </citation>
    <scope>NUCLEOTIDE SEQUENCE [LARGE SCALE GENOMIC DNA]</scope>
    <source>
        <strain evidence="1">Snail1</strain>
        <tissue evidence="1">Muscle</tissue>
    </source>
</reference>
<dbReference type="AlphaFoldDB" id="A0AAN9GNS6"/>
<evidence type="ECO:0000313" key="1">
    <source>
        <dbReference type="EMBL" id="KAK7115562.1"/>
    </source>
</evidence>
<name>A0AAN9GNS6_9CAEN</name>
<sequence length="70" mass="8075">MRRTTEDQPRGIRWTLFTTLEDLDFADDLALLSHSHQHMQDNTFAQQIGLKISHKKTEVMTLNIPNPSAI</sequence>
<comment type="caution">
    <text evidence="1">The sequence shown here is derived from an EMBL/GenBank/DDBJ whole genome shotgun (WGS) entry which is preliminary data.</text>
</comment>
<dbReference type="EMBL" id="JBAMIC010000001">
    <property type="protein sequence ID" value="KAK7115562.1"/>
    <property type="molecule type" value="Genomic_DNA"/>
</dbReference>